<keyword evidence="1" id="KW-0812">Transmembrane</keyword>
<protein>
    <submittedName>
        <fullName evidence="4">FecR domain-containing protein</fullName>
    </submittedName>
</protein>
<dbReference type="RefSeq" id="WP_304537606.1">
    <property type="nucleotide sequence ID" value="NZ_JAUQOM010000021.1"/>
</dbReference>
<dbReference type="InterPro" id="IPR012373">
    <property type="entry name" value="Ferrdict_sens_TM"/>
</dbReference>
<keyword evidence="1" id="KW-1133">Transmembrane helix</keyword>
<keyword evidence="5" id="KW-1185">Reference proteome</keyword>
<keyword evidence="1" id="KW-0472">Membrane</keyword>
<sequence length="312" mass="33492">MTDRIMDEALAWHSAQQSDDCDWDAFALWLEADPRHRDCYDDVALIDRAIEDHRPVLQSVLTPPAPVDMPRVRHRRAIWAMGGLAAALALVFGLSTFAPGRDAAVDYRTGPNESREIALADGSRIHLAAASHLHVAGERQDRLTIEGSAYFDIRHDPARSMVIQAGDQQVSDIGTRFDILTMGRAARIAVAQGVVTVSSPSLASAITLGQGRQLIVDPADGDAEVQTVQANDVGAWREGRLAWDNMPLPLVAADISRYAGRPVAVSPDIAGRRFSGVLVVGDGTALVGDVARLMDLKVADRGSGLLLTGARP</sequence>
<comment type="caution">
    <text evidence="4">The sequence shown here is derived from an EMBL/GenBank/DDBJ whole genome shotgun (WGS) entry which is preliminary data.</text>
</comment>
<dbReference type="Pfam" id="PF16220">
    <property type="entry name" value="DUF4880"/>
    <property type="match status" value="1"/>
</dbReference>
<feature type="domain" description="FecR protein" evidence="2">
    <location>
        <begin position="106"/>
        <end position="195"/>
    </location>
</feature>
<feature type="transmembrane region" description="Helical" evidence="1">
    <location>
        <begin position="77"/>
        <end position="98"/>
    </location>
</feature>
<gene>
    <name evidence="4" type="ORF">Q4610_19865</name>
</gene>
<dbReference type="PANTHER" id="PTHR30273">
    <property type="entry name" value="PERIPLASMIC SIGNAL SENSOR AND SIGMA FACTOR ACTIVATOR FECR-RELATED"/>
    <property type="match status" value="1"/>
</dbReference>
<evidence type="ECO:0000313" key="4">
    <source>
        <dbReference type="EMBL" id="MDO7837307.1"/>
    </source>
</evidence>
<feature type="domain" description="FecR N-terminal" evidence="3">
    <location>
        <begin position="7"/>
        <end position="44"/>
    </location>
</feature>
<name>A0ABT8ZSV4_9SPHN</name>
<evidence type="ECO:0000313" key="5">
    <source>
        <dbReference type="Proteomes" id="UP001176471"/>
    </source>
</evidence>
<evidence type="ECO:0000259" key="2">
    <source>
        <dbReference type="Pfam" id="PF04773"/>
    </source>
</evidence>
<dbReference type="InterPro" id="IPR006860">
    <property type="entry name" value="FecR"/>
</dbReference>
<reference evidence="4" key="1">
    <citation type="submission" date="2023-07" db="EMBL/GenBank/DDBJ databases">
        <title>Bacterial whole genome sequence for Sphingobium sp. HBC34.</title>
        <authorList>
            <person name="Le V."/>
            <person name="Ko S.-R."/>
            <person name="Ahn C.-Y."/>
            <person name="Oh H.-M."/>
        </authorList>
    </citation>
    <scope>NUCLEOTIDE SEQUENCE</scope>
    <source>
        <strain evidence="4">HBC34</strain>
    </source>
</reference>
<dbReference type="EMBL" id="JAUQOM010000021">
    <property type="protein sequence ID" value="MDO7837307.1"/>
    <property type="molecule type" value="Genomic_DNA"/>
</dbReference>
<proteinExistence type="predicted"/>
<dbReference type="Gene3D" id="2.60.120.1440">
    <property type="match status" value="1"/>
</dbReference>
<dbReference type="InterPro" id="IPR032623">
    <property type="entry name" value="FecR_N"/>
</dbReference>
<accession>A0ABT8ZSV4</accession>
<evidence type="ECO:0000259" key="3">
    <source>
        <dbReference type="Pfam" id="PF16220"/>
    </source>
</evidence>
<organism evidence="4 5">
    <name type="scientific">Sphingobium cyanobacteriorum</name>
    <dbReference type="NCBI Taxonomy" id="3063954"/>
    <lineage>
        <taxon>Bacteria</taxon>
        <taxon>Pseudomonadati</taxon>
        <taxon>Pseudomonadota</taxon>
        <taxon>Alphaproteobacteria</taxon>
        <taxon>Sphingomonadales</taxon>
        <taxon>Sphingomonadaceae</taxon>
        <taxon>Sphingobium</taxon>
    </lineage>
</organism>
<dbReference type="PIRSF" id="PIRSF018266">
    <property type="entry name" value="FecR"/>
    <property type="match status" value="1"/>
</dbReference>
<dbReference type="PANTHER" id="PTHR30273:SF2">
    <property type="entry name" value="PROTEIN FECR"/>
    <property type="match status" value="1"/>
</dbReference>
<dbReference type="Pfam" id="PF04773">
    <property type="entry name" value="FecR"/>
    <property type="match status" value="1"/>
</dbReference>
<dbReference type="Proteomes" id="UP001176471">
    <property type="component" value="Unassembled WGS sequence"/>
</dbReference>
<evidence type="ECO:0000256" key="1">
    <source>
        <dbReference type="SAM" id="Phobius"/>
    </source>
</evidence>